<evidence type="ECO:0000259" key="1">
    <source>
        <dbReference type="SMART" id="SM00474"/>
    </source>
</evidence>
<protein>
    <recommendedName>
        <fullName evidence="1">3'-5' exonuclease domain-containing protein</fullName>
    </recommendedName>
</protein>
<dbReference type="EMBL" id="BARS01035674">
    <property type="protein sequence ID" value="GAG21208.1"/>
    <property type="molecule type" value="Genomic_DNA"/>
</dbReference>
<feature type="non-terminal residue" evidence="2">
    <location>
        <position position="1"/>
    </location>
</feature>
<dbReference type="SUPFAM" id="SSF56672">
    <property type="entry name" value="DNA/RNA polymerases"/>
    <property type="match status" value="1"/>
</dbReference>
<feature type="non-terminal residue" evidence="2">
    <location>
        <position position="257"/>
    </location>
</feature>
<proteinExistence type="predicted"/>
<dbReference type="Pfam" id="PF01612">
    <property type="entry name" value="DNA_pol_A_exo1"/>
    <property type="match status" value="1"/>
</dbReference>
<dbReference type="SMART" id="SM00474">
    <property type="entry name" value="35EXOc"/>
    <property type="match status" value="1"/>
</dbReference>
<dbReference type="GO" id="GO:0006302">
    <property type="term" value="P:double-strand break repair"/>
    <property type="evidence" value="ECO:0007669"/>
    <property type="project" value="TreeGrafter"/>
</dbReference>
<comment type="caution">
    <text evidence="2">The sequence shown here is derived from an EMBL/GenBank/DDBJ whole genome shotgun (WGS) entry which is preliminary data.</text>
</comment>
<dbReference type="GO" id="GO:0008408">
    <property type="term" value="F:3'-5' exonuclease activity"/>
    <property type="evidence" value="ECO:0007669"/>
    <property type="project" value="InterPro"/>
</dbReference>
<accession>X0W9D1</accession>
<dbReference type="PANTHER" id="PTHR10133">
    <property type="entry name" value="DNA POLYMERASE I"/>
    <property type="match status" value="1"/>
</dbReference>
<dbReference type="InterPro" id="IPR036397">
    <property type="entry name" value="RNaseH_sf"/>
</dbReference>
<dbReference type="FunFam" id="3.30.420.10:FF:000026">
    <property type="entry name" value="DNA polymerase I"/>
    <property type="match status" value="1"/>
</dbReference>
<feature type="domain" description="3'-5' exonuclease" evidence="1">
    <location>
        <begin position="20"/>
        <end position="207"/>
    </location>
</feature>
<gene>
    <name evidence="2" type="ORF">S01H1_54934</name>
</gene>
<evidence type="ECO:0000313" key="2">
    <source>
        <dbReference type="EMBL" id="GAG21208.1"/>
    </source>
</evidence>
<sequence length="257" mass="28807">TSVADEAPEVTATVISYDNYVTILDEETLKAWIAKLEKAPVFAFDTETDSLDNISANLVGLSFAIEPGVAAYIPVAHDYLDAPDQISRERALELLKPLLEDEKALKVGQNLKYDRGILANYGIELRGIAFDTMLESYILNSVAGRHDMDSLAERWLKHKTITFEEIAGKGKNQLTFNQIALEEAGRYAAEDADVTLQLHLKMWPDLQKHKGPLNVFENIEMPLVPVLSRIERNGVKIDPKVLHNHSEELTLRLAELE</sequence>
<dbReference type="Gene3D" id="3.30.420.10">
    <property type="entry name" value="Ribonuclease H-like superfamily/Ribonuclease H"/>
    <property type="match status" value="1"/>
</dbReference>
<reference evidence="2" key="1">
    <citation type="journal article" date="2014" name="Front. Microbiol.">
        <title>High frequency of phylogenetically diverse reductive dehalogenase-homologous genes in deep subseafloor sedimentary metagenomes.</title>
        <authorList>
            <person name="Kawai M."/>
            <person name="Futagami T."/>
            <person name="Toyoda A."/>
            <person name="Takaki Y."/>
            <person name="Nishi S."/>
            <person name="Hori S."/>
            <person name="Arai W."/>
            <person name="Tsubouchi T."/>
            <person name="Morono Y."/>
            <person name="Uchiyama I."/>
            <person name="Ito T."/>
            <person name="Fujiyama A."/>
            <person name="Inagaki F."/>
            <person name="Takami H."/>
        </authorList>
    </citation>
    <scope>NUCLEOTIDE SEQUENCE</scope>
    <source>
        <strain evidence="2">Expedition CK06-06</strain>
    </source>
</reference>
<dbReference type="PANTHER" id="PTHR10133:SF27">
    <property type="entry name" value="DNA POLYMERASE NU"/>
    <property type="match status" value="1"/>
</dbReference>
<dbReference type="InterPro" id="IPR043502">
    <property type="entry name" value="DNA/RNA_pol_sf"/>
</dbReference>
<dbReference type="CDD" id="cd06139">
    <property type="entry name" value="DNA_polA_I_Ecoli_like_exo"/>
    <property type="match status" value="1"/>
</dbReference>
<dbReference type="InterPro" id="IPR002298">
    <property type="entry name" value="DNA_polymerase_A"/>
</dbReference>
<organism evidence="2">
    <name type="scientific">marine sediment metagenome</name>
    <dbReference type="NCBI Taxonomy" id="412755"/>
    <lineage>
        <taxon>unclassified sequences</taxon>
        <taxon>metagenomes</taxon>
        <taxon>ecological metagenomes</taxon>
    </lineage>
</organism>
<dbReference type="GO" id="GO:0003676">
    <property type="term" value="F:nucleic acid binding"/>
    <property type="evidence" value="ECO:0007669"/>
    <property type="project" value="InterPro"/>
</dbReference>
<dbReference type="InterPro" id="IPR002562">
    <property type="entry name" value="3'-5'_exonuclease_dom"/>
</dbReference>
<dbReference type="SUPFAM" id="SSF53098">
    <property type="entry name" value="Ribonuclease H-like"/>
    <property type="match status" value="1"/>
</dbReference>
<dbReference type="GO" id="GO:0003887">
    <property type="term" value="F:DNA-directed DNA polymerase activity"/>
    <property type="evidence" value="ECO:0007669"/>
    <property type="project" value="InterPro"/>
</dbReference>
<dbReference type="AlphaFoldDB" id="X0W9D1"/>
<dbReference type="GO" id="GO:0006261">
    <property type="term" value="P:DNA-templated DNA replication"/>
    <property type="evidence" value="ECO:0007669"/>
    <property type="project" value="InterPro"/>
</dbReference>
<name>X0W9D1_9ZZZZ</name>
<dbReference type="InterPro" id="IPR012337">
    <property type="entry name" value="RNaseH-like_sf"/>
</dbReference>